<dbReference type="Gene3D" id="2.60.40.2230">
    <property type="entry name" value="Uncharacterised protein YcnI-like PF07987, DUF1775"/>
    <property type="match status" value="1"/>
</dbReference>
<accession>A0A437K387</accession>
<feature type="transmembrane region" description="Helical" evidence="2">
    <location>
        <begin position="191"/>
        <end position="209"/>
    </location>
</feature>
<dbReference type="CDD" id="cd08545">
    <property type="entry name" value="YcnI_like"/>
    <property type="match status" value="1"/>
</dbReference>
<feature type="region of interest" description="Disordered" evidence="1">
    <location>
        <begin position="156"/>
        <end position="187"/>
    </location>
</feature>
<feature type="domain" description="YncI copper-binding" evidence="4">
    <location>
        <begin position="25"/>
        <end position="142"/>
    </location>
</feature>
<evidence type="ECO:0000256" key="2">
    <source>
        <dbReference type="SAM" id="Phobius"/>
    </source>
</evidence>
<name>A0A437K387_9BACI</name>
<protein>
    <submittedName>
        <fullName evidence="5">DUF1775 domain-containing protein</fullName>
    </submittedName>
</protein>
<dbReference type="RefSeq" id="WP_127742756.1">
    <property type="nucleotide sequence ID" value="NZ_CAJCKN010000039.1"/>
</dbReference>
<evidence type="ECO:0000256" key="1">
    <source>
        <dbReference type="SAM" id="MobiDB-lite"/>
    </source>
</evidence>
<feature type="signal peptide" evidence="3">
    <location>
        <begin position="1"/>
        <end position="24"/>
    </location>
</feature>
<keyword evidence="6" id="KW-1185">Reference proteome</keyword>
<evidence type="ECO:0000256" key="3">
    <source>
        <dbReference type="SAM" id="SignalP"/>
    </source>
</evidence>
<keyword evidence="2" id="KW-1133">Transmembrane helix</keyword>
<keyword evidence="2" id="KW-0812">Transmembrane</keyword>
<keyword evidence="2" id="KW-0472">Membrane</keyword>
<dbReference type="AlphaFoldDB" id="A0A437K387"/>
<comment type="caution">
    <text evidence="5">The sequence shown here is derived from an EMBL/GenBank/DDBJ whole genome shotgun (WGS) entry which is preliminary data.</text>
</comment>
<dbReference type="EMBL" id="RZTZ01000024">
    <property type="protein sequence ID" value="RVT56650.1"/>
    <property type="molecule type" value="Genomic_DNA"/>
</dbReference>
<feature type="chain" id="PRO_5019524167" evidence="3">
    <location>
        <begin position="25"/>
        <end position="212"/>
    </location>
</feature>
<sequence length="212" mass="23153">MKKRITAFLVTFAAVFLIALPASAHVTVNPATSTTEAWETYTVKIPVEKELNTNKVSIKIADNVDFKMYQPVDGWKVTTEKNDDDKVTTVTWEAENDDAAIKPGEYRLFSFTAQNPADAGEVIWDAFQYYTDGSIVEWTGDADADLPHSVTEITKATATTDSHGHTSDHDADTDESADSDEDTAGSSTSNVLSIAAIIISVIAIVLTFIRRK</sequence>
<evidence type="ECO:0000313" key="5">
    <source>
        <dbReference type="EMBL" id="RVT56650.1"/>
    </source>
</evidence>
<evidence type="ECO:0000259" key="4">
    <source>
        <dbReference type="Pfam" id="PF07987"/>
    </source>
</evidence>
<keyword evidence="3" id="KW-0732">Signal</keyword>
<evidence type="ECO:0000313" key="6">
    <source>
        <dbReference type="Proteomes" id="UP000288024"/>
    </source>
</evidence>
<proteinExistence type="predicted"/>
<organism evidence="5 6">
    <name type="scientific">Niallia taxi</name>
    <dbReference type="NCBI Taxonomy" id="2499688"/>
    <lineage>
        <taxon>Bacteria</taxon>
        <taxon>Bacillati</taxon>
        <taxon>Bacillota</taxon>
        <taxon>Bacilli</taxon>
        <taxon>Bacillales</taxon>
        <taxon>Bacillaceae</taxon>
        <taxon>Niallia</taxon>
    </lineage>
</organism>
<dbReference type="InterPro" id="IPR012533">
    <property type="entry name" value="YcnI-copper_dom"/>
</dbReference>
<gene>
    <name evidence="5" type="ORF">EM808_27060</name>
</gene>
<dbReference type="Pfam" id="PF07987">
    <property type="entry name" value="DUF1775"/>
    <property type="match status" value="1"/>
</dbReference>
<dbReference type="Proteomes" id="UP000288024">
    <property type="component" value="Unassembled WGS sequence"/>
</dbReference>
<reference evidence="5 6" key="1">
    <citation type="submission" date="2019-01" db="EMBL/GenBank/DDBJ databases">
        <title>Bacillus sp. M5HDSG1-1, whole genome shotgun sequence.</title>
        <authorList>
            <person name="Tuo L."/>
        </authorList>
    </citation>
    <scope>NUCLEOTIDE SEQUENCE [LARGE SCALE GENOMIC DNA]</scope>
    <source>
        <strain evidence="5 6">M5HDSG1-1</strain>
    </source>
</reference>
<dbReference type="InterPro" id="IPR038507">
    <property type="entry name" value="YcnI-like_sf"/>
</dbReference>
<feature type="compositionally biased region" description="Acidic residues" evidence="1">
    <location>
        <begin position="171"/>
        <end position="183"/>
    </location>
</feature>